<dbReference type="AlphaFoldDB" id="A0A8J3YJQ7"/>
<organism evidence="1 2">
    <name type="scientific">Virgisporangium aliadipatigenens</name>
    <dbReference type="NCBI Taxonomy" id="741659"/>
    <lineage>
        <taxon>Bacteria</taxon>
        <taxon>Bacillati</taxon>
        <taxon>Actinomycetota</taxon>
        <taxon>Actinomycetes</taxon>
        <taxon>Micromonosporales</taxon>
        <taxon>Micromonosporaceae</taxon>
        <taxon>Virgisporangium</taxon>
    </lineage>
</organism>
<evidence type="ECO:0000313" key="2">
    <source>
        <dbReference type="Proteomes" id="UP000619260"/>
    </source>
</evidence>
<dbReference type="Proteomes" id="UP000619260">
    <property type="component" value="Unassembled WGS sequence"/>
</dbReference>
<accession>A0A8J3YJQ7</accession>
<protein>
    <submittedName>
        <fullName evidence="1">Uncharacterized protein</fullName>
    </submittedName>
</protein>
<comment type="caution">
    <text evidence="1">The sequence shown here is derived from an EMBL/GenBank/DDBJ whole genome shotgun (WGS) entry which is preliminary data.</text>
</comment>
<name>A0A8J3YJQ7_9ACTN</name>
<keyword evidence="2" id="KW-1185">Reference proteome</keyword>
<sequence>MAAQRIVDSMNAHPDVLFELVRYHQADLRREASYHRLARRMRTALRGRHAGRPVNSTAE</sequence>
<proteinExistence type="predicted"/>
<gene>
    <name evidence="1" type="ORF">Val02_25330</name>
</gene>
<dbReference type="EMBL" id="BOPF01000008">
    <property type="protein sequence ID" value="GIJ45647.1"/>
    <property type="molecule type" value="Genomic_DNA"/>
</dbReference>
<evidence type="ECO:0000313" key="1">
    <source>
        <dbReference type="EMBL" id="GIJ45647.1"/>
    </source>
</evidence>
<reference evidence="1" key="1">
    <citation type="submission" date="2021-01" db="EMBL/GenBank/DDBJ databases">
        <title>Whole genome shotgun sequence of Virgisporangium aliadipatigenens NBRC 105644.</title>
        <authorList>
            <person name="Komaki H."/>
            <person name="Tamura T."/>
        </authorList>
    </citation>
    <scope>NUCLEOTIDE SEQUENCE</scope>
    <source>
        <strain evidence="1">NBRC 105644</strain>
    </source>
</reference>